<dbReference type="PANTHER" id="PTHR44086:SF13">
    <property type="entry name" value="THIOSULFATE SULFURTRANSFERASE PSPE"/>
    <property type="match status" value="1"/>
</dbReference>
<feature type="domain" description="Rhodanese" evidence="1">
    <location>
        <begin position="32"/>
        <end position="129"/>
    </location>
</feature>
<evidence type="ECO:0000313" key="5">
    <source>
        <dbReference type="Proteomes" id="UP001245370"/>
    </source>
</evidence>
<reference evidence="2" key="1">
    <citation type="submission" date="2022-12" db="EMBL/GenBank/DDBJ databases">
        <title>Reference genome sequencing for broad-spectrum identification of bacterial and archaeal isolates by mass spectrometry.</title>
        <authorList>
            <person name="Sekiguchi Y."/>
            <person name="Tourlousse D.M."/>
        </authorList>
    </citation>
    <scope>NUCLEOTIDE SEQUENCE</scope>
    <source>
        <strain evidence="2">301</strain>
    </source>
</reference>
<dbReference type="EMBL" id="BSDO01000002">
    <property type="protein sequence ID" value="GLI22104.1"/>
    <property type="molecule type" value="Genomic_DNA"/>
</dbReference>
<dbReference type="PANTHER" id="PTHR44086">
    <property type="entry name" value="THIOSULFATE SULFURTRANSFERASE RDL2, MITOCHONDRIAL-RELATED"/>
    <property type="match status" value="1"/>
</dbReference>
<dbReference type="RefSeq" id="WP_281807122.1">
    <property type="nucleotide sequence ID" value="NZ_BSDO01000002.1"/>
</dbReference>
<comment type="caution">
    <text evidence="2">The sequence shown here is derived from an EMBL/GenBank/DDBJ whole genome shotgun (WGS) entry which is preliminary data.</text>
</comment>
<evidence type="ECO:0000313" key="3">
    <source>
        <dbReference type="EMBL" id="MDR6332148.1"/>
    </source>
</evidence>
<organism evidence="2 4">
    <name type="scientific">Xanthobacter flavus</name>
    <dbReference type="NCBI Taxonomy" id="281"/>
    <lineage>
        <taxon>Bacteria</taxon>
        <taxon>Pseudomonadati</taxon>
        <taxon>Pseudomonadota</taxon>
        <taxon>Alphaproteobacteria</taxon>
        <taxon>Hyphomicrobiales</taxon>
        <taxon>Xanthobacteraceae</taxon>
        <taxon>Xanthobacter</taxon>
    </lineage>
</organism>
<dbReference type="InterPro" id="IPR001763">
    <property type="entry name" value="Rhodanese-like_dom"/>
</dbReference>
<dbReference type="Pfam" id="PF00581">
    <property type="entry name" value="Rhodanese"/>
    <property type="match status" value="1"/>
</dbReference>
<dbReference type="Proteomes" id="UP001144397">
    <property type="component" value="Unassembled WGS sequence"/>
</dbReference>
<dbReference type="GO" id="GO:0004792">
    <property type="term" value="F:thiosulfate-cyanide sulfurtransferase activity"/>
    <property type="evidence" value="ECO:0007669"/>
    <property type="project" value="TreeGrafter"/>
</dbReference>
<evidence type="ECO:0000313" key="2">
    <source>
        <dbReference type="EMBL" id="GLI22104.1"/>
    </source>
</evidence>
<dbReference type="GeneID" id="95762566"/>
<dbReference type="Proteomes" id="UP001245370">
    <property type="component" value="Unassembled WGS sequence"/>
</dbReference>
<dbReference type="PROSITE" id="PS50206">
    <property type="entry name" value="RHODANESE_3"/>
    <property type="match status" value="1"/>
</dbReference>
<gene>
    <name evidence="3" type="ORF">GGQ86_000595</name>
    <name evidence="2" type="ORF">XFLAVUS301_17780</name>
</gene>
<dbReference type="EMBL" id="JAVDPY010000001">
    <property type="protein sequence ID" value="MDR6332148.1"/>
    <property type="molecule type" value="Genomic_DNA"/>
</dbReference>
<protein>
    <submittedName>
        <fullName evidence="2 3">Rhodanese</fullName>
    </submittedName>
</protein>
<keyword evidence="5" id="KW-1185">Reference proteome</keyword>
<reference evidence="3 5" key="2">
    <citation type="submission" date="2023-07" db="EMBL/GenBank/DDBJ databases">
        <title>Genomic Encyclopedia of Type Strains, Phase IV (KMG-IV): sequencing the most valuable type-strain genomes for metagenomic binning, comparative biology and taxonomic classification.</title>
        <authorList>
            <person name="Goeker M."/>
        </authorList>
    </citation>
    <scope>NUCLEOTIDE SEQUENCE [LARGE SCALE GENOMIC DNA]</scope>
    <source>
        <strain evidence="3 5">DSM 338</strain>
    </source>
</reference>
<dbReference type="CDD" id="cd01447">
    <property type="entry name" value="Polysulfide_ST"/>
    <property type="match status" value="1"/>
</dbReference>
<proteinExistence type="predicted"/>
<sequence length="137" mass="14863">MPQTITCGYKALLAEANAKVETVTPQEALRRAGEGALLVDLRDPRELERDGRVPGAFHCPRGMLEFWIDPESPYFKPVFGEDRAFVFFCAGGWRSALSAATAQDMGLKPVAHVEGGFKALREAGAPVEVPSAYPTVL</sequence>
<evidence type="ECO:0000259" key="1">
    <source>
        <dbReference type="PROSITE" id="PS50206"/>
    </source>
</evidence>
<dbReference type="Gene3D" id="3.40.250.10">
    <property type="entry name" value="Rhodanese-like domain"/>
    <property type="match status" value="1"/>
</dbReference>
<name>A0A9W6CMR5_XANFL</name>
<evidence type="ECO:0000313" key="4">
    <source>
        <dbReference type="Proteomes" id="UP001144397"/>
    </source>
</evidence>
<dbReference type="InterPro" id="IPR036873">
    <property type="entry name" value="Rhodanese-like_dom_sf"/>
</dbReference>
<dbReference type="SMART" id="SM00450">
    <property type="entry name" value="RHOD"/>
    <property type="match status" value="1"/>
</dbReference>
<dbReference type="SUPFAM" id="SSF52821">
    <property type="entry name" value="Rhodanese/Cell cycle control phosphatase"/>
    <property type="match status" value="1"/>
</dbReference>
<accession>A0A9W6CMR5</accession>
<dbReference type="AlphaFoldDB" id="A0A9W6CMR5"/>